<keyword evidence="2" id="KW-1185">Reference proteome</keyword>
<sequence length="1521" mass="163575">MSSSFGADFQFNQHNDQNGEADGKDKVVCRDGRVFHACEICRKRRSRCDGNKPKCTSCEKRGLNCEYRAMRKRGRHGKRALPFSISTDLTDVEMIGDGDSWSLGSPANTIDSRPLTASTLGGSSGGSAGIAAMHGDPTMSLLDSFPRFFSIPSDISMADEGSHGRGNSVAMDSIISAMASPPATSSGVGESSRNPLTMQGPANLFISASLRGSTTVKRSALTSAFLESIDSQQQQQHRQSVFLGSPSPLLPPPPPPPPMPFRSLSHSSSMFDSQSICTQSPMPSSVGSSLSMVTGMASPIGLGSMMQTTSANSSLGPGQSAFAAHQQPYHQSNTYGFNHNNQHQHQSHNQQQQNPLAPSIQRSMSTSAVNAPEVTAADVAAAAAAAAAFQFSPPPHLSMVPNTPLGNINMNYSNSINSGNGGNSGGGASAANNTFSCSEQEVAPALLATHPVQTQTAAHSQATPAAATAGAVGSVPGHGPSSSARMRRNGLGVWTMIDPAGTTDAAAATEGAEGSTGTRRQRSGDCSRTIVEEEEVLDGLNADGADNFGRPLFDVTSYPPPAAGELDEHMNGIFEYFYMGVQTLHKPSFRKRATSGLVSPVLIYAIMAVASRYSRRPSLHSLNGMAFLNGDRHASTACGLASIQLNHGDLGTVDTIHGMLFLSVYFMGQGNMLKSRMYLVKAVCTARTMGFQNMDATFLASSPMIAFSGTFDRQHEVKSLLPGACSCPKLVSDLVELETKRRIWWFLVFVDYFTANVMNVPLEIPPDSYCVRLPCSDEEWMSDTLSIGNPDDPIPPYQPYHQQQQQNNQNQGTIADSSSNNAAAGSLGDFLSQQQQQHSNIPIDITLPRDLGFGDRVSSAQQGAEYLRLNGIHDCHPPWLYHPGAFYLERLMIEFCDHLRRLNNLRALAIRSFFHVNPIFLDESYPYLKRRRQVVSWADRLEKVKASWSWLHLQLNKWLDSILLRFSEVINRVPSDQYNRQYRHQYYYYLIAAHSTIIMSHGVILQLYTDFSRYIRQQQEQELRQQQLYHQQQQQQQEQMRSQSQTPAHGHSAFSAGMAADPATLFGAANSHIPASAAARPSWLCPGAHTPPVDYSNGCGMLLSEGLSEFAIGTLGSTMPSLMNIAQGLAANGGSSSSNSSMQGSSIYGSVMGSPVSGSGISVNGNNGTYNHGGAAAGLDDMLHTGFGSFGNMLPMPGPANNNKGPQSVLNGPNAASSILCDLSDMAMLAWDGCVSTADQLASILRGKHPKFVLLGSLPLEVFREQVLSGDANILSQPGSAFNAPGTGPGADNPILSDPDFYMRLQPSTAWWMFLVAQVQVGHIKRLLKESEGSFKVQAKRKARAAKAATTDPAATGRPDDPLDSTMAPTESMAVDSSQQTSPAAAAAATDAAASASMFVPPEDDSNNMPAMDGNAEQLLGMSQRLQKPANRMQPLSTSMNNSAIMLATAMHMSNAAPAPPTRQAMEDRASLKTKALRLVRAYENLSCMVKVLEGMQQYWQCMDYVSVIQDILKGSERPLH</sequence>
<evidence type="ECO:0000313" key="1">
    <source>
        <dbReference type="EMBL" id="KAJ1900361.1"/>
    </source>
</evidence>
<proteinExistence type="predicted"/>
<evidence type="ECO:0000313" key="2">
    <source>
        <dbReference type="Proteomes" id="UP001150581"/>
    </source>
</evidence>
<accession>A0ACC1IT01</accession>
<organism evidence="1 2">
    <name type="scientific">Kickxella alabastrina</name>
    <dbReference type="NCBI Taxonomy" id="61397"/>
    <lineage>
        <taxon>Eukaryota</taxon>
        <taxon>Fungi</taxon>
        <taxon>Fungi incertae sedis</taxon>
        <taxon>Zoopagomycota</taxon>
        <taxon>Kickxellomycotina</taxon>
        <taxon>Kickxellomycetes</taxon>
        <taxon>Kickxellales</taxon>
        <taxon>Kickxellaceae</taxon>
        <taxon>Kickxella</taxon>
    </lineage>
</organism>
<comment type="caution">
    <text evidence="1">The sequence shown here is derived from an EMBL/GenBank/DDBJ whole genome shotgun (WGS) entry which is preliminary data.</text>
</comment>
<reference evidence="1" key="1">
    <citation type="submission" date="2022-07" db="EMBL/GenBank/DDBJ databases">
        <title>Phylogenomic reconstructions and comparative analyses of Kickxellomycotina fungi.</title>
        <authorList>
            <person name="Reynolds N.K."/>
            <person name="Stajich J.E."/>
            <person name="Barry K."/>
            <person name="Grigoriev I.V."/>
            <person name="Crous P."/>
            <person name="Smith M.E."/>
        </authorList>
    </citation>
    <scope>NUCLEOTIDE SEQUENCE</scope>
    <source>
        <strain evidence="1">Benny 63K</strain>
    </source>
</reference>
<name>A0ACC1IT01_9FUNG</name>
<dbReference type="EMBL" id="JANBPG010000085">
    <property type="protein sequence ID" value="KAJ1900361.1"/>
    <property type="molecule type" value="Genomic_DNA"/>
</dbReference>
<protein>
    <submittedName>
        <fullName evidence="1">Uncharacterized protein</fullName>
    </submittedName>
</protein>
<gene>
    <name evidence="1" type="ORF">LPJ66_001521</name>
</gene>
<dbReference type="Proteomes" id="UP001150581">
    <property type="component" value="Unassembled WGS sequence"/>
</dbReference>